<reference evidence="3" key="1">
    <citation type="journal article" date="2019" name="Int. J. Syst. Evol. Microbiol.">
        <title>The Global Catalogue of Microorganisms (GCM) 10K type strain sequencing project: providing services to taxonomists for standard genome sequencing and annotation.</title>
        <authorList>
            <consortium name="The Broad Institute Genomics Platform"/>
            <consortium name="The Broad Institute Genome Sequencing Center for Infectious Disease"/>
            <person name="Wu L."/>
            <person name="Ma J."/>
        </authorList>
    </citation>
    <scope>NUCLEOTIDE SEQUENCE [LARGE SCALE GENOMIC DNA]</scope>
    <source>
        <strain evidence="3">CCUG 66188</strain>
    </source>
</reference>
<sequence>MRRTEKNKENNISYFPSSIKLVLVVALVGVLVWALASVTVSFGWVVALFAFYLLFRLIWHIIKLIIKLIFSILFLLLLISLIALFIL</sequence>
<proteinExistence type="predicted"/>
<dbReference type="EMBL" id="JBHSGN010000050">
    <property type="protein sequence ID" value="MFC4673265.1"/>
    <property type="molecule type" value="Genomic_DNA"/>
</dbReference>
<keyword evidence="1" id="KW-1133">Transmembrane helix</keyword>
<feature type="transmembrane region" description="Helical" evidence="1">
    <location>
        <begin position="66"/>
        <end position="86"/>
    </location>
</feature>
<evidence type="ECO:0000313" key="2">
    <source>
        <dbReference type="EMBL" id="MFC4673265.1"/>
    </source>
</evidence>
<evidence type="ECO:0000256" key="1">
    <source>
        <dbReference type="SAM" id="Phobius"/>
    </source>
</evidence>
<keyword evidence="1" id="KW-0472">Membrane</keyword>
<name>A0ABV9KTH4_9BACT</name>
<keyword evidence="3" id="KW-1185">Reference proteome</keyword>
<dbReference type="Proteomes" id="UP001596023">
    <property type="component" value="Unassembled WGS sequence"/>
</dbReference>
<comment type="caution">
    <text evidence="2">The sequence shown here is derived from an EMBL/GenBank/DDBJ whole genome shotgun (WGS) entry which is preliminary data.</text>
</comment>
<gene>
    <name evidence="2" type="ORF">ACFO6W_06145</name>
</gene>
<protein>
    <submittedName>
        <fullName evidence="2">Uncharacterized protein</fullName>
    </submittedName>
</protein>
<feature type="transmembrane region" description="Helical" evidence="1">
    <location>
        <begin position="42"/>
        <end position="59"/>
    </location>
</feature>
<keyword evidence="1" id="KW-0812">Transmembrane</keyword>
<feature type="transmembrane region" description="Helical" evidence="1">
    <location>
        <begin position="12"/>
        <end position="36"/>
    </location>
</feature>
<dbReference type="RefSeq" id="WP_379994504.1">
    <property type="nucleotide sequence ID" value="NZ_JBHSGN010000050.1"/>
</dbReference>
<evidence type="ECO:0000313" key="3">
    <source>
        <dbReference type="Proteomes" id="UP001596023"/>
    </source>
</evidence>
<organism evidence="2 3">
    <name type="scientific">Dysgonomonas termitidis</name>
    <dbReference type="NCBI Taxonomy" id="1516126"/>
    <lineage>
        <taxon>Bacteria</taxon>
        <taxon>Pseudomonadati</taxon>
        <taxon>Bacteroidota</taxon>
        <taxon>Bacteroidia</taxon>
        <taxon>Bacteroidales</taxon>
        <taxon>Dysgonomonadaceae</taxon>
        <taxon>Dysgonomonas</taxon>
    </lineage>
</organism>
<accession>A0ABV9KTH4</accession>